<comment type="caution">
    <text evidence="2">The sequence shown here is derived from an EMBL/GenBank/DDBJ whole genome shotgun (WGS) entry which is preliminary data.</text>
</comment>
<protein>
    <submittedName>
        <fullName evidence="2">Uncharacterized protein</fullName>
    </submittedName>
</protein>
<evidence type="ECO:0000313" key="2">
    <source>
        <dbReference type="EMBL" id="KKZ66041.1"/>
    </source>
</evidence>
<accession>A0A0G2JAN5</accession>
<dbReference type="EMBL" id="LCZI01000540">
    <property type="protein sequence ID" value="KKZ66041.1"/>
    <property type="molecule type" value="Genomic_DNA"/>
</dbReference>
<organism evidence="2 3">
    <name type="scientific">[Emmonsia] crescens</name>
    <dbReference type="NCBI Taxonomy" id="73230"/>
    <lineage>
        <taxon>Eukaryota</taxon>
        <taxon>Fungi</taxon>
        <taxon>Dikarya</taxon>
        <taxon>Ascomycota</taxon>
        <taxon>Pezizomycotina</taxon>
        <taxon>Eurotiomycetes</taxon>
        <taxon>Eurotiomycetidae</taxon>
        <taxon>Onygenales</taxon>
        <taxon>Ajellomycetaceae</taxon>
        <taxon>Emergomyces</taxon>
    </lineage>
</organism>
<reference evidence="3" key="1">
    <citation type="journal article" date="2015" name="PLoS Genet.">
        <title>The dynamic genome and transcriptome of the human fungal pathogen Blastomyces and close relative Emmonsia.</title>
        <authorList>
            <person name="Munoz J.F."/>
            <person name="Gauthier G.M."/>
            <person name="Desjardins C.A."/>
            <person name="Gallo J.E."/>
            <person name="Holder J."/>
            <person name="Sullivan T.D."/>
            <person name="Marty A.J."/>
            <person name="Carmen J.C."/>
            <person name="Chen Z."/>
            <person name="Ding L."/>
            <person name="Gujja S."/>
            <person name="Magrini V."/>
            <person name="Misas E."/>
            <person name="Mitreva M."/>
            <person name="Priest M."/>
            <person name="Saif S."/>
            <person name="Whiston E.A."/>
            <person name="Young S."/>
            <person name="Zeng Q."/>
            <person name="Goldman W.E."/>
            <person name="Mardis E.R."/>
            <person name="Taylor J.W."/>
            <person name="McEwen J.G."/>
            <person name="Clay O.K."/>
            <person name="Klein B.S."/>
            <person name="Cuomo C.A."/>
        </authorList>
    </citation>
    <scope>NUCLEOTIDE SEQUENCE [LARGE SCALE GENOMIC DNA]</scope>
    <source>
        <strain evidence="3">UAMH 3008</strain>
    </source>
</reference>
<sequence length="268" mass="30465">MKWPYINEVEDHIPKAAENFRNSGPSPILLFDWFYGCVLLGKWTALTIMSCLIWPSSSVPLSEPAPYYECGLSLLCQTYWRVRTVLGSVLGCLPGVTSLCGWIGLCPPVEFVEPPSHATKDSTRNHIMFTFKQMKSLQVAHQMCLEACLKSGEYIENIEFLENMADTKKWVTPQPLARVTAVVCSINTIQLKTVPLDRRSEQLNETQLEKQTQYRASIVIDVKGGSRYKTVKYDLNELQPDIRNLPPCHPGKKASHELHKTELPKERR</sequence>
<evidence type="ECO:0000256" key="1">
    <source>
        <dbReference type="SAM" id="MobiDB-lite"/>
    </source>
</evidence>
<dbReference type="AlphaFoldDB" id="A0A0G2JAN5"/>
<dbReference type="OrthoDB" id="20872at2759"/>
<dbReference type="VEuPathDB" id="FungiDB:EMCG_08212"/>
<proteinExistence type="predicted"/>
<dbReference type="PANTHER" id="PTHR42345">
    <property type="entry name" value="TPR_REGION DOMAIN-CONTAINING PROTEIN"/>
    <property type="match status" value="1"/>
</dbReference>
<gene>
    <name evidence="2" type="ORF">EMCG_08212</name>
</gene>
<dbReference type="PANTHER" id="PTHR42345:SF2">
    <property type="entry name" value="HELICASE-LIKE PROTEIN"/>
    <property type="match status" value="1"/>
</dbReference>
<dbReference type="Proteomes" id="UP000034164">
    <property type="component" value="Unassembled WGS sequence"/>
</dbReference>
<name>A0A0G2JAN5_9EURO</name>
<feature type="compositionally biased region" description="Basic and acidic residues" evidence="1">
    <location>
        <begin position="254"/>
        <end position="268"/>
    </location>
</feature>
<evidence type="ECO:0000313" key="3">
    <source>
        <dbReference type="Proteomes" id="UP000034164"/>
    </source>
</evidence>
<feature type="region of interest" description="Disordered" evidence="1">
    <location>
        <begin position="242"/>
        <end position="268"/>
    </location>
</feature>